<dbReference type="PANTHER" id="PTHR43133:SF61">
    <property type="entry name" value="ECF RNA POLYMERASE SIGMA FACTOR SIGC"/>
    <property type="match status" value="1"/>
</dbReference>
<evidence type="ECO:0000313" key="10">
    <source>
        <dbReference type="Proteomes" id="UP000612585"/>
    </source>
</evidence>
<comment type="caution">
    <text evidence="9">The sequence shown here is derived from an EMBL/GenBank/DDBJ whole genome shotgun (WGS) entry which is preliminary data.</text>
</comment>
<evidence type="ECO:0000259" key="7">
    <source>
        <dbReference type="Pfam" id="PF04542"/>
    </source>
</evidence>
<evidence type="ECO:0000256" key="5">
    <source>
        <dbReference type="ARBA" id="ARBA00023163"/>
    </source>
</evidence>
<evidence type="ECO:0000256" key="2">
    <source>
        <dbReference type="ARBA" id="ARBA00023015"/>
    </source>
</evidence>
<dbReference type="InterPro" id="IPR013324">
    <property type="entry name" value="RNA_pol_sigma_r3/r4-like"/>
</dbReference>
<comment type="similarity">
    <text evidence="1 6">Belongs to the sigma-70 factor family. ECF subfamily.</text>
</comment>
<keyword evidence="2 6" id="KW-0805">Transcription regulation</keyword>
<dbReference type="PROSITE" id="PS01063">
    <property type="entry name" value="SIGMA70_ECF"/>
    <property type="match status" value="1"/>
</dbReference>
<sequence length="196" mass="20854">MIPAQRDDLEAVAVAAATGDPIAQGAFVRATQAEVWRLAAALVDRDAADDLTQETFLRALKALPTFEGRAGVRTWLLSIARRTCADHLRATVRRRRLGDRLLAAPADPGPDDTGLVDALDLLRRLDPLRRAAFVLTQVAGLSYVEAAAVEGVPVGTIRSRVARARAELVDALGSAPELCENTQAGTEPASVTTKPL</sequence>
<organism evidence="9 10">
    <name type="scientific">Virgisporangium aurantiacum</name>
    <dbReference type="NCBI Taxonomy" id="175570"/>
    <lineage>
        <taxon>Bacteria</taxon>
        <taxon>Bacillati</taxon>
        <taxon>Actinomycetota</taxon>
        <taxon>Actinomycetes</taxon>
        <taxon>Micromonosporales</taxon>
        <taxon>Micromonosporaceae</taxon>
        <taxon>Virgisporangium</taxon>
    </lineage>
</organism>
<feature type="domain" description="RNA polymerase sigma-70 region 2" evidence="7">
    <location>
        <begin position="28"/>
        <end position="93"/>
    </location>
</feature>
<dbReference type="NCBIfam" id="TIGR02937">
    <property type="entry name" value="sigma70-ECF"/>
    <property type="match status" value="1"/>
</dbReference>
<dbReference type="InterPro" id="IPR007627">
    <property type="entry name" value="RNA_pol_sigma70_r2"/>
</dbReference>
<dbReference type="InterPro" id="IPR013249">
    <property type="entry name" value="RNA_pol_sigma70_r4_t2"/>
</dbReference>
<dbReference type="GO" id="GO:0016987">
    <property type="term" value="F:sigma factor activity"/>
    <property type="evidence" value="ECO:0007669"/>
    <property type="project" value="UniProtKB-KW"/>
</dbReference>
<dbReference type="SUPFAM" id="SSF88659">
    <property type="entry name" value="Sigma3 and sigma4 domains of RNA polymerase sigma factors"/>
    <property type="match status" value="1"/>
</dbReference>
<dbReference type="GO" id="GO:0003677">
    <property type="term" value="F:DNA binding"/>
    <property type="evidence" value="ECO:0007669"/>
    <property type="project" value="UniProtKB-KW"/>
</dbReference>
<name>A0A8J3ZAZ6_9ACTN</name>
<dbReference type="Pfam" id="PF08281">
    <property type="entry name" value="Sigma70_r4_2"/>
    <property type="match status" value="1"/>
</dbReference>
<gene>
    <name evidence="9" type="primary">rpoE_30</name>
    <name evidence="9" type="ORF">Vau01_054990</name>
</gene>
<dbReference type="Pfam" id="PF04542">
    <property type="entry name" value="Sigma70_r2"/>
    <property type="match status" value="1"/>
</dbReference>
<keyword evidence="10" id="KW-1185">Reference proteome</keyword>
<evidence type="ECO:0000313" key="9">
    <source>
        <dbReference type="EMBL" id="GIJ57983.1"/>
    </source>
</evidence>
<accession>A0A8J3ZAZ6</accession>
<evidence type="ECO:0000256" key="4">
    <source>
        <dbReference type="ARBA" id="ARBA00023125"/>
    </source>
</evidence>
<reference evidence="9" key="1">
    <citation type="submission" date="2021-01" db="EMBL/GenBank/DDBJ databases">
        <title>Whole genome shotgun sequence of Virgisporangium aurantiacum NBRC 16421.</title>
        <authorList>
            <person name="Komaki H."/>
            <person name="Tamura T."/>
        </authorList>
    </citation>
    <scope>NUCLEOTIDE SEQUENCE</scope>
    <source>
        <strain evidence="9">NBRC 16421</strain>
    </source>
</reference>
<dbReference type="GO" id="GO:0006352">
    <property type="term" value="P:DNA-templated transcription initiation"/>
    <property type="evidence" value="ECO:0007669"/>
    <property type="project" value="InterPro"/>
</dbReference>
<dbReference type="CDD" id="cd06171">
    <property type="entry name" value="Sigma70_r4"/>
    <property type="match status" value="1"/>
</dbReference>
<dbReference type="InterPro" id="IPR036388">
    <property type="entry name" value="WH-like_DNA-bd_sf"/>
</dbReference>
<proteinExistence type="inferred from homology"/>
<evidence type="ECO:0000256" key="3">
    <source>
        <dbReference type="ARBA" id="ARBA00023082"/>
    </source>
</evidence>
<dbReference type="SUPFAM" id="SSF88946">
    <property type="entry name" value="Sigma2 domain of RNA polymerase sigma factors"/>
    <property type="match status" value="1"/>
</dbReference>
<dbReference type="Proteomes" id="UP000612585">
    <property type="component" value="Unassembled WGS sequence"/>
</dbReference>
<keyword evidence="4 6" id="KW-0238">DNA-binding</keyword>
<dbReference type="InterPro" id="IPR039425">
    <property type="entry name" value="RNA_pol_sigma-70-like"/>
</dbReference>
<feature type="domain" description="RNA polymerase sigma factor 70 region 4 type 2" evidence="8">
    <location>
        <begin position="118"/>
        <end position="168"/>
    </location>
</feature>
<dbReference type="InterPro" id="IPR014284">
    <property type="entry name" value="RNA_pol_sigma-70_dom"/>
</dbReference>
<dbReference type="AlphaFoldDB" id="A0A8J3ZAZ6"/>
<keyword evidence="5 6" id="KW-0804">Transcription</keyword>
<dbReference type="GO" id="GO:0006950">
    <property type="term" value="P:response to stress"/>
    <property type="evidence" value="ECO:0007669"/>
    <property type="project" value="UniProtKB-ARBA"/>
</dbReference>
<dbReference type="Gene3D" id="1.10.10.10">
    <property type="entry name" value="Winged helix-like DNA-binding domain superfamily/Winged helix DNA-binding domain"/>
    <property type="match status" value="1"/>
</dbReference>
<dbReference type="Gene3D" id="1.10.1740.10">
    <property type="match status" value="1"/>
</dbReference>
<keyword evidence="3 6" id="KW-0731">Sigma factor</keyword>
<dbReference type="EMBL" id="BOPG01000033">
    <property type="protein sequence ID" value="GIJ57983.1"/>
    <property type="molecule type" value="Genomic_DNA"/>
</dbReference>
<evidence type="ECO:0000256" key="6">
    <source>
        <dbReference type="RuleBase" id="RU000716"/>
    </source>
</evidence>
<dbReference type="InterPro" id="IPR000838">
    <property type="entry name" value="RNA_pol_sigma70_ECF_CS"/>
</dbReference>
<evidence type="ECO:0000259" key="8">
    <source>
        <dbReference type="Pfam" id="PF08281"/>
    </source>
</evidence>
<protein>
    <recommendedName>
        <fullName evidence="6">RNA polymerase sigma factor</fullName>
    </recommendedName>
</protein>
<dbReference type="InterPro" id="IPR013325">
    <property type="entry name" value="RNA_pol_sigma_r2"/>
</dbReference>
<dbReference type="RefSeq" id="WP_239151878.1">
    <property type="nucleotide sequence ID" value="NZ_BOPG01000033.1"/>
</dbReference>
<dbReference type="PANTHER" id="PTHR43133">
    <property type="entry name" value="RNA POLYMERASE ECF-TYPE SIGMA FACTO"/>
    <property type="match status" value="1"/>
</dbReference>
<evidence type="ECO:0000256" key="1">
    <source>
        <dbReference type="ARBA" id="ARBA00010641"/>
    </source>
</evidence>